<proteinExistence type="predicted"/>
<dbReference type="PANTHER" id="PTHR22844">
    <property type="entry name" value="F-BOX AND WD40 DOMAIN PROTEIN"/>
    <property type="match status" value="1"/>
</dbReference>
<keyword evidence="7" id="KW-1185">Reference proteome</keyword>
<feature type="repeat" description="WD" evidence="3">
    <location>
        <begin position="201"/>
        <end position="242"/>
    </location>
</feature>
<dbReference type="Pfam" id="PF00400">
    <property type="entry name" value="WD40"/>
    <property type="match status" value="5"/>
</dbReference>
<dbReference type="InParanoid" id="A0A804I4C8"/>
<evidence type="ECO:0000256" key="1">
    <source>
        <dbReference type="ARBA" id="ARBA00022574"/>
    </source>
</evidence>
<accession>A0A804I4C8</accession>
<dbReference type="OMA" id="VTCWRWG"/>
<gene>
    <name evidence="5" type="ORF">GSMUA_73730.1</name>
</gene>
<evidence type="ECO:0000313" key="6">
    <source>
        <dbReference type="EnsemblPlants" id="Ma02_p18920.1"/>
    </source>
</evidence>
<evidence type="ECO:0000313" key="7">
    <source>
        <dbReference type="Proteomes" id="UP000012960"/>
    </source>
</evidence>
<feature type="region of interest" description="Disordered" evidence="4">
    <location>
        <begin position="440"/>
        <end position="472"/>
    </location>
</feature>
<sequence length="472" mass="50314">MGAKKGARASPLRSSKLLDLIRTNPSVDEPRPATGEGAARFLTSTGTFPRNVSPCHPATGSSPFPNSPWVQQLPPDLPTAAAITTGLVGSLVCQEGHVYSLAAAGDLLYAGSDSRNIRVWKGWQEFSSFRSSSGLVKAIVIAGNRVFTGHQDGKIRVWRTSSKDSSVNKRVGTLPTLADFLMSSIKPSNYVEARRHRTAVWLRHFDAVSCLSLEEDAGILYSGSWDKTVKVWRMSDSKCLESFNAHDDAVNAVAAGFDGLVFTGSADGTVKAWRREVAAGVKVGGAFATRHVAVQTLLRQDSAVTAVVTAAWFVYCGSSDGVVNHWQREGRGGSLASGGALRGHRMAVLCLAAAGSIVASGSADKTVRVWRRDESSGAHGAVAVLSGHAGPIKCLAVEAEAEEQGQEDRAAGRRYVVYSGSLDKSIKIWRVAERRWSPEAARGAPRHVRASAGYPSRRSPLHACAGRSRTIP</sequence>
<dbReference type="InterPro" id="IPR015943">
    <property type="entry name" value="WD40/YVTN_repeat-like_dom_sf"/>
</dbReference>
<dbReference type="PRINTS" id="PR00320">
    <property type="entry name" value="GPROTEINBRPT"/>
</dbReference>
<dbReference type="Proteomes" id="UP000012960">
    <property type="component" value="Unplaced"/>
</dbReference>
<dbReference type="AlphaFoldDB" id="A0A804I4C8"/>
<organism evidence="6 7">
    <name type="scientific">Musa acuminata subsp. malaccensis</name>
    <name type="common">Wild banana</name>
    <name type="synonym">Musa malaccensis</name>
    <dbReference type="NCBI Taxonomy" id="214687"/>
    <lineage>
        <taxon>Eukaryota</taxon>
        <taxon>Viridiplantae</taxon>
        <taxon>Streptophyta</taxon>
        <taxon>Embryophyta</taxon>
        <taxon>Tracheophyta</taxon>
        <taxon>Spermatophyta</taxon>
        <taxon>Magnoliopsida</taxon>
        <taxon>Liliopsida</taxon>
        <taxon>Zingiberales</taxon>
        <taxon>Musaceae</taxon>
        <taxon>Musa</taxon>
    </lineage>
</organism>
<dbReference type="InterPro" id="IPR036322">
    <property type="entry name" value="WD40_repeat_dom_sf"/>
</dbReference>
<evidence type="ECO:0000256" key="2">
    <source>
        <dbReference type="ARBA" id="ARBA00022737"/>
    </source>
</evidence>
<dbReference type="EMBL" id="HG996467">
    <property type="protein sequence ID" value="CAG1862479.1"/>
    <property type="molecule type" value="Genomic_DNA"/>
</dbReference>
<evidence type="ECO:0000256" key="4">
    <source>
        <dbReference type="SAM" id="MobiDB-lite"/>
    </source>
</evidence>
<feature type="repeat" description="WD" evidence="3">
    <location>
        <begin position="243"/>
        <end position="273"/>
    </location>
</feature>
<dbReference type="Gramene" id="Ma02_t18920.1">
    <property type="protein sequence ID" value="Ma02_p18920.1"/>
    <property type="gene ID" value="Ma02_g18920"/>
</dbReference>
<name>A0A804I4C8_MUSAM</name>
<evidence type="ECO:0000256" key="3">
    <source>
        <dbReference type="PROSITE-ProRule" id="PRU00221"/>
    </source>
</evidence>
<evidence type="ECO:0000313" key="5">
    <source>
        <dbReference type="EMBL" id="CAG1862479.1"/>
    </source>
</evidence>
<dbReference type="EnsemblPlants" id="Ma02_t18920.1">
    <property type="protein sequence ID" value="Ma02_p18920.1"/>
    <property type="gene ID" value="Ma02_g18920"/>
</dbReference>
<dbReference type="InterPro" id="IPR001680">
    <property type="entry name" value="WD40_rpt"/>
</dbReference>
<dbReference type="SUPFAM" id="SSF50978">
    <property type="entry name" value="WD40 repeat-like"/>
    <property type="match status" value="1"/>
</dbReference>
<dbReference type="InterPro" id="IPR045182">
    <property type="entry name" value="JINGUBANG-like"/>
</dbReference>
<reference evidence="6" key="2">
    <citation type="submission" date="2021-05" db="UniProtKB">
        <authorList>
            <consortium name="EnsemblPlants"/>
        </authorList>
    </citation>
    <scope>IDENTIFICATION</scope>
    <source>
        <strain evidence="6">subsp. malaccensis</strain>
    </source>
</reference>
<dbReference type="FunFam" id="2.130.10.10:FF:000775">
    <property type="entry name" value="BnaA09g28200D protein"/>
    <property type="match status" value="1"/>
</dbReference>
<dbReference type="Gene3D" id="2.130.10.10">
    <property type="entry name" value="YVTN repeat-like/Quinoprotein amine dehydrogenase"/>
    <property type="match status" value="2"/>
</dbReference>
<keyword evidence="2" id="KW-0677">Repeat</keyword>
<dbReference type="PROSITE" id="PS50294">
    <property type="entry name" value="WD_REPEATS_REGION"/>
    <property type="match status" value="2"/>
</dbReference>
<reference evidence="5" key="1">
    <citation type="submission" date="2021-03" db="EMBL/GenBank/DDBJ databases">
        <authorList>
            <consortium name="Genoscope - CEA"/>
            <person name="William W."/>
        </authorList>
    </citation>
    <scope>NUCLEOTIDE SEQUENCE</scope>
    <source>
        <strain evidence="5">Doubled-haploid Pahang</strain>
    </source>
</reference>
<dbReference type="PROSITE" id="PS50082">
    <property type="entry name" value="WD_REPEATS_2"/>
    <property type="match status" value="3"/>
</dbReference>
<dbReference type="InterPro" id="IPR020472">
    <property type="entry name" value="WD40_PAC1"/>
</dbReference>
<dbReference type="SMART" id="SM00320">
    <property type="entry name" value="WD40"/>
    <property type="match status" value="7"/>
</dbReference>
<feature type="repeat" description="WD" evidence="3">
    <location>
        <begin position="341"/>
        <end position="370"/>
    </location>
</feature>
<keyword evidence="1 3" id="KW-0853">WD repeat</keyword>
<dbReference type="PANTHER" id="PTHR22844:SF370">
    <property type="entry name" value="OS12G0594000 PROTEIN"/>
    <property type="match status" value="1"/>
</dbReference>
<protein>
    <submittedName>
        <fullName evidence="5">(wild Malaysian banana) hypothetical protein</fullName>
    </submittedName>
</protein>